<sequence length="45" mass="5417">MQRYDKLFCYNNFIPTFSPYLYLILYNKKDAGMYCTDTPFFAIVS</sequence>
<name>A0ABC9N4X6_BACUC</name>
<dbReference type="Proteomes" id="UP000004110">
    <property type="component" value="Unassembled WGS sequence"/>
</dbReference>
<organism evidence="1 2">
    <name type="scientific">Bacteroides uniformis (strain ATCC 8492 / DSM 6597 / CCUG 4942 / CIP 103695 / JCM 5828 / KCTC 5204 / NCTC 13054 / VPI 0061)</name>
    <dbReference type="NCBI Taxonomy" id="411479"/>
    <lineage>
        <taxon>Bacteria</taxon>
        <taxon>Pseudomonadati</taxon>
        <taxon>Bacteroidota</taxon>
        <taxon>Bacteroidia</taxon>
        <taxon>Bacteroidales</taxon>
        <taxon>Bacteroidaceae</taxon>
        <taxon>Bacteroides</taxon>
    </lineage>
</organism>
<protein>
    <submittedName>
        <fullName evidence="1">Uncharacterized protein</fullName>
    </submittedName>
</protein>
<dbReference type="EMBL" id="AAYH02000049">
    <property type="protein sequence ID" value="EDO51774.1"/>
    <property type="molecule type" value="Genomic_DNA"/>
</dbReference>
<comment type="caution">
    <text evidence="1">The sequence shown here is derived from an EMBL/GenBank/DDBJ whole genome shotgun (WGS) entry which is preliminary data.</text>
</comment>
<reference evidence="1" key="2">
    <citation type="submission" date="2013-11" db="EMBL/GenBank/DDBJ databases">
        <title>Draft genome sequence of Bacteroides uniformis (ATCC 8492).</title>
        <authorList>
            <person name="Sudarsanam P."/>
            <person name="Ley R."/>
            <person name="Guruge J."/>
            <person name="Turnbaugh P.J."/>
            <person name="Mahowald M."/>
            <person name="Liep D."/>
            <person name="Gordon J."/>
        </authorList>
    </citation>
    <scope>NUCLEOTIDE SEQUENCE</scope>
    <source>
        <strain evidence="1">ATCC 8492</strain>
    </source>
</reference>
<keyword evidence="2" id="KW-1185">Reference proteome</keyword>
<reference evidence="1" key="1">
    <citation type="submission" date="2007-06" db="EMBL/GenBank/DDBJ databases">
        <authorList>
            <person name="Fulton L."/>
            <person name="Clifton S."/>
            <person name="Fulton B."/>
            <person name="Xu J."/>
            <person name="Minx P."/>
            <person name="Pepin K.H."/>
            <person name="Johnson M."/>
            <person name="Thiruvilangam P."/>
            <person name="Bhonagiri V."/>
            <person name="Nash W.E."/>
            <person name="Mardis E.R."/>
            <person name="Wilson R.K."/>
        </authorList>
    </citation>
    <scope>NUCLEOTIDE SEQUENCE [LARGE SCALE GENOMIC DNA]</scope>
    <source>
        <strain evidence="1">ATCC 8492</strain>
    </source>
</reference>
<proteinExistence type="predicted"/>
<dbReference type="AlphaFoldDB" id="A0ABC9N4X6"/>
<gene>
    <name evidence="1" type="ORF">BACUNI_04322</name>
</gene>
<accession>A0ABC9N4X6</accession>
<evidence type="ECO:0000313" key="2">
    <source>
        <dbReference type="Proteomes" id="UP000004110"/>
    </source>
</evidence>
<evidence type="ECO:0000313" key="1">
    <source>
        <dbReference type="EMBL" id="EDO51774.1"/>
    </source>
</evidence>